<protein>
    <submittedName>
        <fullName evidence="1">Uncharacterized protein MANES_01G215600</fullName>
    </submittedName>
</protein>
<sequence>MVQHLTSAHFQSGVHHLQLFQHILEMLTACEFSYCSIFPLTCQFHVCSFQPH</sequence>
<dbReference type="EMBL" id="GGEC01065657">
    <property type="protein sequence ID" value="MBX46141.1"/>
    <property type="molecule type" value="Transcribed_RNA"/>
</dbReference>
<accession>A0A2P2NUV9</accession>
<evidence type="ECO:0000313" key="1">
    <source>
        <dbReference type="EMBL" id="MBX46141.1"/>
    </source>
</evidence>
<reference evidence="1" key="1">
    <citation type="submission" date="2018-02" db="EMBL/GenBank/DDBJ databases">
        <title>Rhizophora mucronata_Transcriptome.</title>
        <authorList>
            <person name="Meera S.P."/>
            <person name="Sreeshan A."/>
            <person name="Augustine A."/>
        </authorList>
    </citation>
    <scope>NUCLEOTIDE SEQUENCE</scope>
    <source>
        <tissue evidence="1">Leaf</tissue>
    </source>
</reference>
<dbReference type="AlphaFoldDB" id="A0A2P2NUV9"/>
<name>A0A2P2NUV9_RHIMU</name>
<proteinExistence type="predicted"/>
<organism evidence="1">
    <name type="scientific">Rhizophora mucronata</name>
    <name type="common">Asiatic mangrove</name>
    <dbReference type="NCBI Taxonomy" id="61149"/>
    <lineage>
        <taxon>Eukaryota</taxon>
        <taxon>Viridiplantae</taxon>
        <taxon>Streptophyta</taxon>
        <taxon>Embryophyta</taxon>
        <taxon>Tracheophyta</taxon>
        <taxon>Spermatophyta</taxon>
        <taxon>Magnoliopsida</taxon>
        <taxon>eudicotyledons</taxon>
        <taxon>Gunneridae</taxon>
        <taxon>Pentapetalae</taxon>
        <taxon>rosids</taxon>
        <taxon>fabids</taxon>
        <taxon>Malpighiales</taxon>
        <taxon>Rhizophoraceae</taxon>
        <taxon>Rhizophora</taxon>
    </lineage>
</organism>